<keyword evidence="3" id="KW-1185">Reference proteome</keyword>
<name>A0ABS8LGB0_9XANT</name>
<dbReference type="EMBL" id="JAJIUN010000106">
    <property type="protein sequence ID" value="MCC8624805.1"/>
    <property type="molecule type" value="Genomic_DNA"/>
</dbReference>
<evidence type="ECO:0000313" key="3">
    <source>
        <dbReference type="Proteomes" id="UP001430544"/>
    </source>
</evidence>
<gene>
    <name evidence="2" type="ORF">LN473_23090</name>
</gene>
<feature type="region of interest" description="Disordered" evidence="1">
    <location>
        <begin position="70"/>
        <end position="90"/>
    </location>
</feature>
<evidence type="ECO:0008006" key="4">
    <source>
        <dbReference type="Google" id="ProtNLM"/>
    </source>
</evidence>
<evidence type="ECO:0000256" key="1">
    <source>
        <dbReference type="SAM" id="MobiDB-lite"/>
    </source>
</evidence>
<protein>
    <recommendedName>
        <fullName evidence="4">Mor transcription activator domain-containing protein</fullName>
    </recommendedName>
</protein>
<sequence>MSALIGAEAAQKVTAVFGGTHLRINACKSFADQVRDASVRDYWRNGTLSAAWIAWLHCISERQLRNITKGEPRPAFDAAGRPLSKPNPPL</sequence>
<organism evidence="2 3">
    <name type="scientific">Xanthomonas vesicatoria</name>
    <dbReference type="NCBI Taxonomy" id="56460"/>
    <lineage>
        <taxon>Bacteria</taxon>
        <taxon>Pseudomonadati</taxon>
        <taxon>Pseudomonadota</taxon>
        <taxon>Gammaproteobacteria</taxon>
        <taxon>Lysobacterales</taxon>
        <taxon>Lysobacteraceae</taxon>
        <taxon>Xanthomonas</taxon>
    </lineage>
</organism>
<dbReference type="RefSeq" id="WP_229006828.1">
    <property type="nucleotide sequence ID" value="NZ_CP018470.1"/>
</dbReference>
<accession>A0ABS8LGB0</accession>
<dbReference type="Proteomes" id="UP001430544">
    <property type="component" value="Unassembled WGS sequence"/>
</dbReference>
<proteinExistence type="predicted"/>
<comment type="caution">
    <text evidence="2">The sequence shown here is derived from an EMBL/GenBank/DDBJ whole genome shotgun (WGS) entry which is preliminary data.</text>
</comment>
<reference evidence="2" key="1">
    <citation type="submission" date="2021-11" db="EMBL/GenBank/DDBJ databases">
        <title>Genome resources and taxonomic validation of 89 Xanthomonas strains.</title>
        <authorList>
            <person name="Tambong J.T."/>
        </authorList>
    </citation>
    <scope>NUCLEOTIDE SEQUENCE</scope>
    <source>
        <strain evidence="2">Bv 5-4A</strain>
    </source>
</reference>
<evidence type="ECO:0000313" key="2">
    <source>
        <dbReference type="EMBL" id="MCC8624805.1"/>
    </source>
</evidence>